<dbReference type="AlphaFoldDB" id="A0A8D8FJR0"/>
<reference evidence="1" key="1">
    <citation type="submission" date="2021-05" db="EMBL/GenBank/DDBJ databases">
        <authorList>
            <person name="Alioto T."/>
            <person name="Alioto T."/>
            <person name="Gomez Garrido J."/>
        </authorList>
    </citation>
    <scope>NUCLEOTIDE SEQUENCE</scope>
</reference>
<organism evidence="1">
    <name type="scientific">Culex pipiens</name>
    <name type="common">House mosquito</name>
    <dbReference type="NCBI Taxonomy" id="7175"/>
    <lineage>
        <taxon>Eukaryota</taxon>
        <taxon>Metazoa</taxon>
        <taxon>Ecdysozoa</taxon>
        <taxon>Arthropoda</taxon>
        <taxon>Hexapoda</taxon>
        <taxon>Insecta</taxon>
        <taxon>Pterygota</taxon>
        <taxon>Neoptera</taxon>
        <taxon>Endopterygota</taxon>
        <taxon>Diptera</taxon>
        <taxon>Nematocera</taxon>
        <taxon>Culicoidea</taxon>
        <taxon>Culicidae</taxon>
        <taxon>Culicinae</taxon>
        <taxon>Culicini</taxon>
        <taxon>Culex</taxon>
        <taxon>Culex</taxon>
    </lineage>
</organism>
<name>A0A8D8FJR0_CULPI</name>
<accession>A0A8D8FJR0</accession>
<evidence type="ECO:0000313" key="1">
    <source>
        <dbReference type="EMBL" id="CAG6475287.1"/>
    </source>
</evidence>
<protein>
    <submittedName>
        <fullName evidence="1">(northern house mosquito) hypothetical protein</fullName>
    </submittedName>
</protein>
<proteinExistence type="predicted"/>
<sequence>MLPNGQVGEHRIKRVVTIQTGVRDGLLERVGKLEVRFAIFGAVFRVDIVQNWAEVVLDLVEAVAFVPDGGVQVEVDFRVQDLFDVHVIVLVRTVRFDIVIDDAEVLERGQVERVRNVELGHFVLFKLLTDLLQQEDERRARPLVEHKFVRFEKLHQNVEVFQRGVLADFGGFEAVRFVNFLELLQPVGF</sequence>
<dbReference type="EMBL" id="HBUE01076418">
    <property type="protein sequence ID" value="CAG6475287.1"/>
    <property type="molecule type" value="Transcribed_RNA"/>
</dbReference>